<reference evidence="4 5" key="1">
    <citation type="journal article" date="2019" name="Int. J. Syst. Evol. Microbiol.">
        <title>The Global Catalogue of Microorganisms (GCM) 10K type strain sequencing project: providing services to taxonomists for standard genome sequencing and annotation.</title>
        <authorList>
            <consortium name="The Broad Institute Genomics Platform"/>
            <consortium name="The Broad Institute Genome Sequencing Center for Infectious Disease"/>
            <person name="Wu L."/>
            <person name="Ma J."/>
        </authorList>
    </citation>
    <scope>NUCLEOTIDE SEQUENCE [LARGE SCALE GENOMIC DNA]</scope>
    <source>
        <strain evidence="4 5">RDMS1</strain>
    </source>
</reference>
<dbReference type="SMART" id="SM00116">
    <property type="entry name" value="CBS"/>
    <property type="match status" value="2"/>
</dbReference>
<feature type="domain" description="CBS" evidence="3">
    <location>
        <begin position="63"/>
        <end position="112"/>
    </location>
</feature>
<feature type="domain" description="CBS" evidence="3">
    <location>
        <begin position="1"/>
        <end position="54"/>
    </location>
</feature>
<dbReference type="Gene3D" id="3.10.580.10">
    <property type="entry name" value="CBS-domain"/>
    <property type="match status" value="1"/>
</dbReference>
<dbReference type="SUPFAM" id="SSF54631">
    <property type="entry name" value="CBS-domain pair"/>
    <property type="match status" value="1"/>
</dbReference>
<dbReference type="PANTHER" id="PTHR43080">
    <property type="entry name" value="CBS DOMAIN-CONTAINING PROTEIN CBSX3, MITOCHONDRIAL"/>
    <property type="match status" value="1"/>
</dbReference>
<dbReference type="InterPro" id="IPR051257">
    <property type="entry name" value="Diverse_CBS-Domain"/>
</dbReference>
<dbReference type="InterPro" id="IPR046342">
    <property type="entry name" value="CBS_dom_sf"/>
</dbReference>
<evidence type="ECO:0000313" key="4">
    <source>
        <dbReference type="EMBL" id="MFC7189447.1"/>
    </source>
</evidence>
<dbReference type="EMBL" id="JBHTAX010000001">
    <property type="protein sequence ID" value="MFC7189447.1"/>
    <property type="molecule type" value="Genomic_DNA"/>
</dbReference>
<organism evidence="4 5">
    <name type="scientific">Halocatena marina</name>
    <dbReference type="NCBI Taxonomy" id="2934937"/>
    <lineage>
        <taxon>Archaea</taxon>
        <taxon>Methanobacteriati</taxon>
        <taxon>Methanobacteriota</taxon>
        <taxon>Stenosarchaea group</taxon>
        <taxon>Halobacteria</taxon>
        <taxon>Halobacteriales</taxon>
        <taxon>Natronomonadaceae</taxon>
        <taxon>Halocatena</taxon>
    </lineage>
</organism>
<keyword evidence="1 2" id="KW-0129">CBS domain</keyword>
<accession>A0ABD5YLJ3</accession>
<dbReference type="RefSeq" id="WP_264383119.1">
    <property type="nucleotide sequence ID" value="NZ_CP109979.1"/>
</dbReference>
<evidence type="ECO:0000259" key="3">
    <source>
        <dbReference type="PROSITE" id="PS51371"/>
    </source>
</evidence>
<evidence type="ECO:0000256" key="1">
    <source>
        <dbReference type="ARBA" id="ARBA00023122"/>
    </source>
</evidence>
<keyword evidence="5" id="KW-1185">Reference proteome</keyword>
<evidence type="ECO:0000313" key="5">
    <source>
        <dbReference type="Proteomes" id="UP001596417"/>
    </source>
</evidence>
<dbReference type="AlphaFoldDB" id="A0ABD5YLJ3"/>
<dbReference type="Proteomes" id="UP001596417">
    <property type="component" value="Unassembled WGS sequence"/>
</dbReference>
<proteinExistence type="predicted"/>
<comment type="caution">
    <text evidence="4">The sequence shown here is derived from an EMBL/GenBank/DDBJ whole genome shotgun (WGS) entry which is preliminary data.</text>
</comment>
<name>A0ABD5YLJ3_9EURY</name>
<sequence>MSTPLETVSADTPLVTAAEKMREKNISALLVTTAPPSIVTSTDILEAVAQGMDTSQVAVADVMTESVETVPPNLQLREAAAMMENFRISHLPVATDDYIGMISSTDITAYLS</sequence>
<dbReference type="InterPro" id="IPR000644">
    <property type="entry name" value="CBS_dom"/>
</dbReference>
<protein>
    <submittedName>
        <fullName evidence="4">CBS domain-containing protein</fullName>
    </submittedName>
</protein>
<evidence type="ECO:0000256" key="2">
    <source>
        <dbReference type="PROSITE-ProRule" id="PRU00703"/>
    </source>
</evidence>
<dbReference type="PANTHER" id="PTHR43080:SF2">
    <property type="entry name" value="CBS DOMAIN-CONTAINING PROTEIN"/>
    <property type="match status" value="1"/>
</dbReference>
<dbReference type="GeneID" id="76199017"/>
<dbReference type="Pfam" id="PF00571">
    <property type="entry name" value="CBS"/>
    <property type="match status" value="2"/>
</dbReference>
<gene>
    <name evidence="4" type="ORF">ACFQL7_06015</name>
</gene>
<dbReference type="PROSITE" id="PS51371">
    <property type="entry name" value="CBS"/>
    <property type="match status" value="2"/>
</dbReference>